<evidence type="ECO:0000313" key="2">
    <source>
        <dbReference type="EMBL" id="AEA65078.1"/>
    </source>
</evidence>
<gene>
    <name evidence="2" type="ordered locus">bgla_2g26560</name>
</gene>
<dbReference type="eggNOG" id="ENOG5032WXI">
    <property type="taxonomic scope" value="Bacteria"/>
</dbReference>
<protein>
    <submittedName>
        <fullName evidence="2">LysR family transcriptional regulator</fullName>
    </submittedName>
</protein>
<dbReference type="STRING" id="999541.bgla_2g26560"/>
<evidence type="ECO:0000259" key="1">
    <source>
        <dbReference type="Pfam" id="PF15579"/>
    </source>
</evidence>
<dbReference type="Proteomes" id="UP000008316">
    <property type="component" value="Chromosome 2"/>
</dbReference>
<dbReference type="InterPro" id="IPR028969">
    <property type="entry name" value="Imm52"/>
</dbReference>
<evidence type="ECO:0000313" key="3">
    <source>
        <dbReference type="Proteomes" id="UP000008316"/>
    </source>
</evidence>
<accession>F2LPD5</accession>
<dbReference type="HOGENOM" id="CLU_103659_0_0_4"/>
<feature type="domain" description="Immunity protein 52" evidence="1">
    <location>
        <begin position="23"/>
        <end position="234"/>
    </location>
</feature>
<dbReference type="RefSeq" id="WP_013691404.1">
    <property type="nucleotide sequence ID" value="NC_015376.1"/>
</dbReference>
<organism evidence="2 3">
    <name type="scientific">Burkholderia gladioli (strain BSR3)</name>
    <dbReference type="NCBI Taxonomy" id="999541"/>
    <lineage>
        <taxon>Bacteria</taxon>
        <taxon>Pseudomonadati</taxon>
        <taxon>Pseudomonadota</taxon>
        <taxon>Betaproteobacteria</taxon>
        <taxon>Burkholderiales</taxon>
        <taxon>Burkholderiaceae</taxon>
        <taxon>Burkholderia</taxon>
    </lineage>
</organism>
<dbReference type="InterPro" id="IPR016929">
    <property type="entry name" value="TsiT-like"/>
</dbReference>
<dbReference type="AlphaFoldDB" id="F2LPD5"/>
<dbReference type="EMBL" id="CP002600">
    <property type="protein sequence ID" value="AEA65078.1"/>
    <property type="molecule type" value="Genomic_DNA"/>
</dbReference>
<dbReference type="KEGG" id="bgd:bgla_2g26560"/>
<reference evidence="2 3" key="1">
    <citation type="journal article" date="2011" name="J. Bacteriol.">
        <title>Complete genome sequence of Burkholderia gladioli BSR3.</title>
        <authorList>
            <person name="Seo Y.S."/>
            <person name="Lim J."/>
            <person name="Choi B.S."/>
            <person name="Kim H."/>
            <person name="Goo E."/>
            <person name="Lee B."/>
            <person name="Lim J.S."/>
            <person name="Choi I.Y."/>
            <person name="Moon J.S."/>
            <person name="Kim J."/>
            <person name="Hwang I."/>
        </authorList>
    </citation>
    <scope>NUCLEOTIDE SEQUENCE [LARGE SCALE GENOMIC DNA]</scope>
    <source>
        <strain evidence="2 3">BSR3</strain>
    </source>
</reference>
<keyword evidence="3" id="KW-1185">Reference proteome</keyword>
<dbReference type="PIRSF" id="PIRSF029636">
    <property type="entry name" value="UCP029636"/>
    <property type="match status" value="1"/>
</dbReference>
<proteinExistence type="predicted"/>
<sequence length="240" mass="26662">MEINAQFRETGLSPTQFSIVLCRLGKLVDVIAARQPGLQKDRWRLKGDSREAAELYPAFEGDNPSLAAVAVLTEEFRNADDQTFVAIWNGDVSSLVGASITCHVGPPGELNMLVVHIDWREESTHGDGDMFIEAISCVVEEFNPAYVEVSPAEYFEKRVFDDKPGVGWMLYLPHRITTQQVPEARALIPIPSAGRKQTGTIIVSVVDEAFSADNPEHVEIANRMEIRLVDHDLLPTYLSL</sequence>
<dbReference type="Pfam" id="PF15579">
    <property type="entry name" value="Imm52"/>
    <property type="match status" value="1"/>
</dbReference>
<name>F2LPD5_BURGS</name>